<dbReference type="AlphaFoldDB" id="A0A9D4Q1W4"/>
<evidence type="ECO:0000313" key="2">
    <source>
        <dbReference type="Proteomes" id="UP000821837"/>
    </source>
</evidence>
<comment type="caution">
    <text evidence="1">The sequence shown here is derived from an EMBL/GenBank/DDBJ whole genome shotgun (WGS) entry which is preliminary data.</text>
</comment>
<evidence type="ECO:0000313" key="1">
    <source>
        <dbReference type="EMBL" id="KAH7962455.1"/>
    </source>
</evidence>
<reference evidence="1" key="1">
    <citation type="journal article" date="2020" name="Cell">
        <title>Large-Scale Comparative Analyses of Tick Genomes Elucidate Their Genetic Diversity and Vector Capacities.</title>
        <authorList>
            <consortium name="Tick Genome and Microbiome Consortium (TIGMIC)"/>
            <person name="Jia N."/>
            <person name="Wang J."/>
            <person name="Shi W."/>
            <person name="Du L."/>
            <person name="Sun Y."/>
            <person name="Zhan W."/>
            <person name="Jiang J.F."/>
            <person name="Wang Q."/>
            <person name="Zhang B."/>
            <person name="Ji P."/>
            <person name="Bell-Sakyi L."/>
            <person name="Cui X.M."/>
            <person name="Yuan T.T."/>
            <person name="Jiang B.G."/>
            <person name="Yang W.F."/>
            <person name="Lam T.T."/>
            <person name="Chang Q.C."/>
            <person name="Ding S.J."/>
            <person name="Wang X.J."/>
            <person name="Zhu J.G."/>
            <person name="Ruan X.D."/>
            <person name="Zhao L."/>
            <person name="Wei J.T."/>
            <person name="Ye R.Z."/>
            <person name="Que T.C."/>
            <person name="Du C.H."/>
            <person name="Zhou Y.H."/>
            <person name="Cheng J.X."/>
            <person name="Dai P.F."/>
            <person name="Guo W.B."/>
            <person name="Han X.H."/>
            <person name="Huang E.J."/>
            <person name="Li L.F."/>
            <person name="Wei W."/>
            <person name="Gao Y.C."/>
            <person name="Liu J.Z."/>
            <person name="Shao H.Z."/>
            <person name="Wang X."/>
            <person name="Wang C.C."/>
            <person name="Yang T.C."/>
            <person name="Huo Q.B."/>
            <person name="Li W."/>
            <person name="Chen H.Y."/>
            <person name="Chen S.E."/>
            <person name="Zhou L.G."/>
            <person name="Ni X.B."/>
            <person name="Tian J.H."/>
            <person name="Sheng Y."/>
            <person name="Liu T."/>
            <person name="Pan Y.S."/>
            <person name="Xia L.Y."/>
            <person name="Li J."/>
            <person name="Zhao F."/>
            <person name="Cao W.C."/>
        </authorList>
    </citation>
    <scope>NUCLEOTIDE SEQUENCE</scope>
    <source>
        <strain evidence="1">Rsan-2018</strain>
    </source>
</reference>
<organism evidence="1 2">
    <name type="scientific">Rhipicephalus sanguineus</name>
    <name type="common">Brown dog tick</name>
    <name type="synonym">Ixodes sanguineus</name>
    <dbReference type="NCBI Taxonomy" id="34632"/>
    <lineage>
        <taxon>Eukaryota</taxon>
        <taxon>Metazoa</taxon>
        <taxon>Ecdysozoa</taxon>
        <taxon>Arthropoda</taxon>
        <taxon>Chelicerata</taxon>
        <taxon>Arachnida</taxon>
        <taxon>Acari</taxon>
        <taxon>Parasitiformes</taxon>
        <taxon>Ixodida</taxon>
        <taxon>Ixodoidea</taxon>
        <taxon>Ixodidae</taxon>
        <taxon>Rhipicephalinae</taxon>
        <taxon>Rhipicephalus</taxon>
        <taxon>Rhipicephalus</taxon>
    </lineage>
</organism>
<dbReference type="EMBL" id="JABSTV010001249">
    <property type="protein sequence ID" value="KAH7962455.1"/>
    <property type="molecule type" value="Genomic_DNA"/>
</dbReference>
<reference evidence="1" key="2">
    <citation type="submission" date="2021-09" db="EMBL/GenBank/DDBJ databases">
        <authorList>
            <person name="Jia N."/>
            <person name="Wang J."/>
            <person name="Shi W."/>
            <person name="Du L."/>
            <person name="Sun Y."/>
            <person name="Zhan W."/>
            <person name="Jiang J."/>
            <person name="Wang Q."/>
            <person name="Zhang B."/>
            <person name="Ji P."/>
            <person name="Sakyi L.B."/>
            <person name="Cui X."/>
            <person name="Yuan T."/>
            <person name="Jiang B."/>
            <person name="Yang W."/>
            <person name="Lam T.T.-Y."/>
            <person name="Chang Q."/>
            <person name="Ding S."/>
            <person name="Wang X."/>
            <person name="Zhu J."/>
            <person name="Ruan X."/>
            <person name="Zhao L."/>
            <person name="Wei J."/>
            <person name="Que T."/>
            <person name="Du C."/>
            <person name="Cheng J."/>
            <person name="Dai P."/>
            <person name="Han X."/>
            <person name="Huang E."/>
            <person name="Gao Y."/>
            <person name="Liu J."/>
            <person name="Shao H."/>
            <person name="Ye R."/>
            <person name="Li L."/>
            <person name="Wei W."/>
            <person name="Wang X."/>
            <person name="Wang C."/>
            <person name="Huo Q."/>
            <person name="Li W."/>
            <person name="Guo W."/>
            <person name="Chen H."/>
            <person name="Chen S."/>
            <person name="Zhou L."/>
            <person name="Zhou L."/>
            <person name="Ni X."/>
            <person name="Tian J."/>
            <person name="Zhou Y."/>
            <person name="Sheng Y."/>
            <person name="Liu T."/>
            <person name="Pan Y."/>
            <person name="Xia L."/>
            <person name="Li J."/>
            <person name="Zhao F."/>
            <person name="Cao W."/>
        </authorList>
    </citation>
    <scope>NUCLEOTIDE SEQUENCE</scope>
    <source>
        <strain evidence="1">Rsan-2018</strain>
        <tissue evidence="1">Larvae</tissue>
    </source>
</reference>
<dbReference type="Proteomes" id="UP000821837">
    <property type="component" value="Chromosome 3"/>
</dbReference>
<proteinExistence type="predicted"/>
<keyword evidence="2" id="KW-1185">Reference proteome</keyword>
<protein>
    <submittedName>
        <fullName evidence="1">Uncharacterized protein</fullName>
    </submittedName>
</protein>
<accession>A0A9D4Q1W4</accession>
<gene>
    <name evidence="1" type="ORF">HPB52_016182</name>
</gene>
<name>A0A9D4Q1W4_RHISA</name>
<sequence length="217" mass="25042">MRFDKSQQFVAQSAHRDFPVRPWTGSQLVRALGNGHVCETIPADARVNDTRRVTSDQWPDDAWWSWFELYGGRFTCSDQGIRKDGDCLFTSRDKSHAVCFLDFSRIRMRYSLRVAVRNPKRGDEPLALIEAGNVTASAKSAEARLQVEKHSDFTTRTMRTTLWILITMLAIEPQLERSVEKESPTDKYKEDDYFGMWTIKTCPIKVMVVAFDYFAIN</sequence>
<dbReference type="VEuPathDB" id="VectorBase:RSAN_038327"/>